<evidence type="ECO:0000256" key="1">
    <source>
        <dbReference type="SAM" id="Phobius"/>
    </source>
</evidence>
<dbReference type="SUPFAM" id="SSF49265">
    <property type="entry name" value="Fibronectin type III"/>
    <property type="match status" value="1"/>
</dbReference>
<evidence type="ECO:0000256" key="2">
    <source>
        <dbReference type="SAM" id="SignalP"/>
    </source>
</evidence>
<dbReference type="Proteomes" id="UP000007879">
    <property type="component" value="Unassembled WGS sequence"/>
</dbReference>
<dbReference type="AlphaFoldDB" id="A0AAN0JB03"/>
<evidence type="ECO:0000259" key="3">
    <source>
        <dbReference type="PROSITE" id="PS50853"/>
    </source>
</evidence>
<evidence type="ECO:0000313" key="5">
    <source>
        <dbReference type="Proteomes" id="UP000007879"/>
    </source>
</evidence>
<dbReference type="SMART" id="SM00060">
    <property type="entry name" value="FN3"/>
    <property type="match status" value="2"/>
</dbReference>
<feature type="chain" id="PRO_5042860827" description="Fibronectin type-III domain-containing protein" evidence="2">
    <location>
        <begin position="21"/>
        <end position="603"/>
    </location>
</feature>
<organism evidence="4 5">
    <name type="scientific">Amphimedon queenslandica</name>
    <name type="common">Sponge</name>
    <dbReference type="NCBI Taxonomy" id="400682"/>
    <lineage>
        <taxon>Eukaryota</taxon>
        <taxon>Metazoa</taxon>
        <taxon>Porifera</taxon>
        <taxon>Demospongiae</taxon>
        <taxon>Heteroscleromorpha</taxon>
        <taxon>Haplosclerida</taxon>
        <taxon>Niphatidae</taxon>
        <taxon>Amphimedon</taxon>
    </lineage>
</organism>
<reference evidence="4" key="2">
    <citation type="submission" date="2024-06" db="UniProtKB">
        <authorList>
            <consortium name="EnsemblMetazoa"/>
        </authorList>
    </citation>
    <scope>IDENTIFICATION</scope>
</reference>
<proteinExistence type="predicted"/>
<dbReference type="KEGG" id="aqu:109583147"/>
<dbReference type="InterPro" id="IPR036116">
    <property type="entry name" value="FN3_sf"/>
</dbReference>
<dbReference type="InterPro" id="IPR013783">
    <property type="entry name" value="Ig-like_fold"/>
</dbReference>
<dbReference type="GeneID" id="109583147"/>
<name>A0AAN0JB03_AMPQE</name>
<dbReference type="RefSeq" id="XP_019853916.1">
    <property type="nucleotide sequence ID" value="XM_019998357.1"/>
</dbReference>
<evidence type="ECO:0000313" key="4">
    <source>
        <dbReference type="EnsemblMetazoa" id="XP_019853916.1"/>
    </source>
</evidence>
<dbReference type="InterPro" id="IPR003961">
    <property type="entry name" value="FN3_dom"/>
</dbReference>
<reference evidence="5" key="1">
    <citation type="journal article" date="2010" name="Nature">
        <title>The Amphimedon queenslandica genome and the evolution of animal complexity.</title>
        <authorList>
            <person name="Srivastava M."/>
            <person name="Simakov O."/>
            <person name="Chapman J."/>
            <person name="Fahey B."/>
            <person name="Gauthier M.E."/>
            <person name="Mitros T."/>
            <person name="Richards G.S."/>
            <person name="Conaco C."/>
            <person name="Dacre M."/>
            <person name="Hellsten U."/>
            <person name="Larroux C."/>
            <person name="Putnam N.H."/>
            <person name="Stanke M."/>
            <person name="Adamska M."/>
            <person name="Darling A."/>
            <person name="Degnan S.M."/>
            <person name="Oakley T.H."/>
            <person name="Plachetzki D.C."/>
            <person name="Zhai Y."/>
            <person name="Adamski M."/>
            <person name="Calcino A."/>
            <person name="Cummins S.F."/>
            <person name="Goodstein D.M."/>
            <person name="Harris C."/>
            <person name="Jackson D.J."/>
            <person name="Leys S.P."/>
            <person name="Shu S."/>
            <person name="Woodcroft B.J."/>
            <person name="Vervoort M."/>
            <person name="Kosik K.S."/>
            <person name="Manning G."/>
            <person name="Degnan B.M."/>
            <person name="Rokhsar D.S."/>
        </authorList>
    </citation>
    <scope>NUCLEOTIDE SEQUENCE [LARGE SCALE GENOMIC DNA]</scope>
</reference>
<keyword evidence="2" id="KW-0732">Signal</keyword>
<keyword evidence="1" id="KW-1133">Transmembrane helix</keyword>
<dbReference type="PROSITE" id="PS50853">
    <property type="entry name" value="FN3"/>
    <property type="match status" value="1"/>
</dbReference>
<keyword evidence="1" id="KW-0472">Membrane</keyword>
<feature type="signal peptide" evidence="2">
    <location>
        <begin position="1"/>
        <end position="20"/>
    </location>
</feature>
<accession>A0AAN0JB03</accession>
<sequence length="603" mass="66649">MSRNLSRIIVLLMLTKFCLSIYTVQPASLNATLNSTVSFTCEATKSTVFLIYFYVGVISANEDSIVERGFIQESQYTLNETLQRSLSVWAQETNNNTNISCSTVPGNIRSTIAILKIQGLLASVGDLTTTFINESSVLLSWTAPYTLDNVPITGYYIDDGSSNYTTSDTSFVISSTDPDPCILTNVSVSPINGVGRGEPAYTSFYYERVPVVTPIMSVMLLLYEAIINVSMKINKLCIGEYPNIITFYVLETDGTVVYSNSISPEINELTMVMTGHSPLILPDISTVFIINVSLSNEGGEFNDVSSFGFASVPVSNIRAVVYNCTNITISWDSLNDASYINYYRLEIYDNSNDQLVNSAMVYGTTYQFKVEHLIYKVIITGVNEIGKGMSKSSVISFQKIPRSPEAVCTILNHTNDYVHFLVDILDTMDCILEAPDYIIIRVSCKEIGIVFSRIYPAEYNATEFVFSVPQYQAECNLSIVLSNDVGRSNPLIIPLDTTFPPTTNFIQLPTILLTSTNSTTSIVITAVTVSVCTVIILLIVCFSVLVIIIIHMKRRSKTASIVSVPNPAYDDIAKFNTNISINPAYGEVKTDTRQNVIYDEIIL</sequence>
<dbReference type="CDD" id="cd00063">
    <property type="entry name" value="FN3"/>
    <property type="match status" value="2"/>
</dbReference>
<protein>
    <recommendedName>
        <fullName evidence="3">Fibronectin type-III domain-containing protein</fullName>
    </recommendedName>
</protein>
<keyword evidence="5" id="KW-1185">Reference proteome</keyword>
<dbReference type="EnsemblMetazoa" id="XM_019998357.1">
    <property type="protein sequence ID" value="XP_019853916.1"/>
    <property type="gene ID" value="LOC109583147"/>
</dbReference>
<dbReference type="Gene3D" id="2.60.40.10">
    <property type="entry name" value="Immunoglobulins"/>
    <property type="match status" value="2"/>
</dbReference>
<feature type="domain" description="Fibronectin type-III" evidence="3">
    <location>
        <begin position="123"/>
        <end position="210"/>
    </location>
</feature>
<feature type="transmembrane region" description="Helical" evidence="1">
    <location>
        <begin position="522"/>
        <end position="550"/>
    </location>
</feature>
<keyword evidence="1" id="KW-0812">Transmembrane</keyword>